<keyword evidence="3" id="KW-0560">Oxidoreductase</keyword>
<proteinExistence type="predicted"/>
<organism evidence="4 5">
    <name type="scientific">Dendrosporobacter quercicolus</name>
    <dbReference type="NCBI Taxonomy" id="146817"/>
    <lineage>
        <taxon>Bacteria</taxon>
        <taxon>Bacillati</taxon>
        <taxon>Bacillota</taxon>
        <taxon>Negativicutes</taxon>
        <taxon>Selenomonadales</taxon>
        <taxon>Sporomusaceae</taxon>
        <taxon>Dendrosporobacter</taxon>
    </lineage>
</organism>
<dbReference type="UniPathway" id="UPA00148"/>
<dbReference type="NCBIfam" id="TIGR00715">
    <property type="entry name" value="precor6x_red"/>
    <property type="match status" value="1"/>
</dbReference>
<dbReference type="EMBL" id="FNHB01000001">
    <property type="protein sequence ID" value="SDL61685.1"/>
    <property type="molecule type" value="Genomic_DNA"/>
</dbReference>
<reference evidence="4 5" key="1">
    <citation type="submission" date="2016-10" db="EMBL/GenBank/DDBJ databases">
        <authorList>
            <person name="de Groot N.N."/>
        </authorList>
    </citation>
    <scope>NUCLEOTIDE SEQUENCE [LARGE SCALE GENOMIC DNA]</scope>
    <source>
        <strain evidence="4 5">DSM 1736</strain>
    </source>
</reference>
<dbReference type="Pfam" id="PF02571">
    <property type="entry name" value="CbiJ"/>
    <property type="match status" value="1"/>
</dbReference>
<dbReference type="GO" id="GO:0016994">
    <property type="term" value="F:precorrin-6A reductase activity"/>
    <property type="evidence" value="ECO:0007669"/>
    <property type="project" value="InterPro"/>
</dbReference>
<evidence type="ECO:0000256" key="1">
    <source>
        <dbReference type="ARBA" id="ARBA00004953"/>
    </source>
</evidence>
<name>A0A1G9LJH0_9FIRM</name>
<sequence>MILVLAGTQDGRELADRLAQAGYRVMASVVSDYGRELINNRQIAVHAGPLDQAQLTALVARRDIAVIVDASHPYARNVSGNAMAACAAAGIPYLRYERPATELPDYPKLYLANDYKVAAQLAASLGKIIFLTTGSRRLSLFKSAPELAGHRLIARVLPDPAVVAECIALGFKPGDIIAMQGPFSHELNVALFRKYQAEVMITKNSGNLGGSDTKLTAAIELDLPVVVIERPVLHYPAVVHTASAVMEFLREGL</sequence>
<dbReference type="OrthoDB" id="9780707at2"/>
<dbReference type="PANTHER" id="PTHR36925">
    <property type="entry name" value="COBALT-PRECORRIN-6A REDUCTASE"/>
    <property type="match status" value="1"/>
</dbReference>
<dbReference type="PROSITE" id="PS51014">
    <property type="entry name" value="COBK_CBIJ"/>
    <property type="match status" value="1"/>
</dbReference>
<evidence type="ECO:0000313" key="4">
    <source>
        <dbReference type="EMBL" id="SDL61685.1"/>
    </source>
</evidence>
<dbReference type="InterPro" id="IPR003723">
    <property type="entry name" value="Precorrin-6x_reduct"/>
</dbReference>
<dbReference type="Proteomes" id="UP000214880">
    <property type="component" value="Unassembled WGS sequence"/>
</dbReference>
<accession>A0A1G9LJH0</accession>
<dbReference type="PANTHER" id="PTHR36925:SF1">
    <property type="entry name" value="COBALT-PRECORRIN-6A REDUCTASE"/>
    <property type="match status" value="1"/>
</dbReference>
<protein>
    <submittedName>
        <fullName evidence="4">Cobalt-precorrin 6A reductase</fullName>
    </submittedName>
</protein>
<evidence type="ECO:0000313" key="5">
    <source>
        <dbReference type="Proteomes" id="UP000214880"/>
    </source>
</evidence>
<keyword evidence="2" id="KW-0169">Cobalamin biosynthesis</keyword>
<dbReference type="GO" id="GO:0009236">
    <property type="term" value="P:cobalamin biosynthetic process"/>
    <property type="evidence" value="ECO:0007669"/>
    <property type="project" value="UniProtKB-UniPathway"/>
</dbReference>
<dbReference type="RefSeq" id="WP_092067689.1">
    <property type="nucleotide sequence ID" value="NZ_FNHB01000001.1"/>
</dbReference>
<keyword evidence="5" id="KW-1185">Reference proteome</keyword>
<dbReference type="AlphaFoldDB" id="A0A1G9LJH0"/>
<evidence type="ECO:0000256" key="2">
    <source>
        <dbReference type="ARBA" id="ARBA00022573"/>
    </source>
</evidence>
<dbReference type="STRING" id="146817.SAMN04488502_101359"/>
<gene>
    <name evidence="4" type="ORF">SAMN04488502_101359</name>
</gene>
<comment type="pathway">
    <text evidence="1">Cofactor biosynthesis; adenosylcobalamin biosynthesis.</text>
</comment>
<evidence type="ECO:0000256" key="3">
    <source>
        <dbReference type="ARBA" id="ARBA00023002"/>
    </source>
</evidence>